<evidence type="ECO:0000313" key="6">
    <source>
        <dbReference type="Proteomes" id="UP000182258"/>
    </source>
</evidence>
<sequence length="161" mass="17263">MSQSVVISESYAAEDFARFGTFIDRPTQAGQRQFYSDWLGADGLVPVFHVNNVPSTTLPLTLTRLERHPHAAQCFVPLDVSRYLVSVAPSLPDGSADLSGLKSFLLPSTVGVIYARGVWHAGASVLDRAGAFAVLMWRGANDDDVFADIAPTLLISQGPSA</sequence>
<reference evidence="5 6" key="1">
    <citation type="submission" date="2016-10" db="EMBL/GenBank/DDBJ databases">
        <authorList>
            <person name="de Groot N.N."/>
        </authorList>
    </citation>
    <scope>NUCLEOTIDE SEQUENCE [LARGE SCALE GENOMIC DNA]</scope>
    <source>
        <strain evidence="5 6">CGMCC 1.10210</strain>
    </source>
</reference>
<evidence type="ECO:0000313" key="5">
    <source>
        <dbReference type="EMBL" id="SFD15365.1"/>
    </source>
</evidence>
<dbReference type="STRING" id="728005.SAMN04488059_12422"/>
<dbReference type="AlphaFoldDB" id="A0A1I1Q043"/>
<accession>A0A1I1Q043</accession>
<proteinExistence type="predicted"/>
<keyword evidence="3 5" id="KW-0456">Lyase</keyword>
<dbReference type="GO" id="GO:0004848">
    <property type="term" value="F:ureidoglycolate hydrolase activity"/>
    <property type="evidence" value="ECO:0007669"/>
    <property type="project" value="InterPro"/>
</dbReference>
<comment type="subunit">
    <text evidence="1">Homodimer.</text>
</comment>
<dbReference type="InterPro" id="IPR047233">
    <property type="entry name" value="UAH_cupin"/>
</dbReference>
<dbReference type="GO" id="GO:0050385">
    <property type="term" value="F:ureidoglycolate lyase activity"/>
    <property type="evidence" value="ECO:0007669"/>
    <property type="project" value="UniProtKB-EC"/>
</dbReference>
<dbReference type="Gene3D" id="2.60.120.480">
    <property type="entry name" value="Ureidoglycolate hydrolase"/>
    <property type="match status" value="1"/>
</dbReference>
<evidence type="ECO:0000256" key="2">
    <source>
        <dbReference type="ARBA" id="ARBA00022631"/>
    </source>
</evidence>
<dbReference type="SUPFAM" id="SSF51182">
    <property type="entry name" value="RmlC-like cupins"/>
    <property type="match status" value="1"/>
</dbReference>
<organism evidence="5 6">
    <name type="scientific">Devosia psychrophila</name>
    <dbReference type="NCBI Taxonomy" id="728005"/>
    <lineage>
        <taxon>Bacteria</taxon>
        <taxon>Pseudomonadati</taxon>
        <taxon>Pseudomonadota</taxon>
        <taxon>Alphaproteobacteria</taxon>
        <taxon>Hyphomicrobiales</taxon>
        <taxon>Devosiaceae</taxon>
        <taxon>Devosia</taxon>
    </lineage>
</organism>
<dbReference type="GO" id="GO:0000256">
    <property type="term" value="P:allantoin catabolic process"/>
    <property type="evidence" value="ECO:0007669"/>
    <property type="project" value="InterPro"/>
</dbReference>
<evidence type="ECO:0000256" key="4">
    <source>
        <dbReference type="ARBA" id="ARBA00047684"/>
    </source>
</evidence>
<gene>
    <name evidence="5" type="ORF">SAMN04488059_12422</name>
</gene>
<dbReference type="Pfam" id="PF04115">
    <property type="entry name" value="Ureidogly_lyase"/>
    <property type="match status" value="1"/>
</dbReference>
<evidence type="ECO:0000256" key="3">
    <source>
        <dbReference type="ARBA" id="ARBA00023239"/>
    </source>
</evidence>
<dbReference type="Proteomes" id="UP000182258">
    <property type="component" value="Unassembled WGS sequence"/>
</dbReference>
<dbReference type="InterPro" id="IPR007247">
    <property type="entry name" value="Ureidogly_lyase"/>
</dbReference>
<keyword evidence="2" id="KW-0659">Purine metabolism</keyword>
<name>A0A1I1Q043_9HYPH</name>
<protein>
    <submittedName>
        <fullName evidence="5">Ureidoglycolate lyase</fullName>
    </submittedName>
</protein>
<dbReference type="PANTHER" id="PTHR21221">
    <property type="entry name" value="UREIDOGLYCOLATE HYDROLASE"/>
    <property type="match status" value="1"/>
</dbReference>
<dbReference type="EMBL" id="FOMB01000024">
    <property type="protein sequence ID" value="SFD15365.1"/>
    <property type="molecule type" value="Genomic_DNA"/>
</dbReference>
<dbReference type="CDD" id="cd20298">
    <property type="entry name" value="cupin_UAH"/>
    <property type="match status" value="1"/>
</dbReference>
<dbReference type="RefSeq" id="WP_052952680.1">
    <property type="nucleotide sequence ID" value="NZ_FOMB01000024.1"/>
</dbReference>
<dbReference type="GO" id="GO:0006144">
    <property type="term" value="P:purine nucleobase metabolic process"/>
    <property type="evidence" value="ECO:0007669"/>
    <property type="project" value="UniProtKB-KW"/>
</dbReference>
<comment type="catalytic activity">
    <reaction evidence="4">
        <text>(S)-ureidoglycolate = urea + glyoxylate</text>
        <dbReference type="Rhea" id="RHEA:11304"/>
        <dbReference type="ChEBI" id="CHEBI:16199"/>
        <dbReference type="ChEBI" id="CHEBI:36655"/>
        <dbReference type="ChEBI" id="CHEBI:57296"/>
        <dbReference type="EC" id="4.3.2.3"/>
    </reaction>
</comment>
<dbReference type="InterPro" id="IPR011051">
    <property type="entry name" value="RmlC_Cupin_sf"/>
</dbReference>
<dbReference type="PANTHER" id="PTHR21221:SF1">
    <property type="entry name" value="UREIDOGLYCOLATE LYASE"/>
    <property type="match status" value="1"/>
</dbReference>
<dbReference type="OrthoDB" id="9804602at2"/>
<evidence type="ECO:0000256" key="1">
    <source>
        <dbReference type="ARBA" id="ARBA00011738"/>
    </source>
</evidence>
<dbReference type="InterPro" id="IPR024060">
    <property type="entry name" value="Ureidoglycolate_lyase_dom_sf"/>
</dbReference>